<proteinExistence type="predicted"/>
<organism evidence="1">
    <name type="scientific">Daucus carota subsp. sativus</name>
    <name type="common">Carrot</name>
    <dbReference type="NCBI Taxonomy" id="79200"/>
    <lineage>
        <taxon>Eukaryota</taxon>
        <taxon>Viridiplantae</taxon>
        <taxon>Streptophyta</taxon>
        <taxon>Embryophyta</taxon>
        <taxon>Tracheophyta</taxon>
        <taxon>Spermatophyta</taxon>
        <taxon>Magnoliopsida</taxon>
        <taxon>eudicotyledons</taxon>
        <taxon>Gunneridae</taxon>
        <taxon>Pentapetalae</taxon>
        <taxon>asterids</taxon>
        <taxon>campanulids</taxon>
        <taxon>Apiales</taxon>
        <taxon>Apiaceae</taxon>
        <taxon>Apioideae</taxon>
        <taxon>Scandiceae</taxon>
        <taxon>Daucinae</taxon>
        <taxon>Daucus</taxon>
        <taxon>Daucus sect. Daucus</taxon>
    </lineage>
</organism>
<dbReference type="EMBL" id="LNRQ01000005">
    <property type="protein sequence ID" value="KZM95248.1"/>
    <property type="molecule type" value="Genomic_DNA"/>
</dbReference>
<name>A0A164Z316_DAUCS</name>
<comment type="caution">
    <text evidence="1">The sequence shown here is derived from an EMBL/GenBank/DDBJ whole genome shotgun (WGS) entry which is preliminary data.</text>
</comment>
<evidence type="ECO:0000313" key="1">
    <source>
        <dbReference type="EMBL" id="KZM95248.1"/>
    </source>
</evidence>
<dbReference type="Gramene" id="KZM95248">
    <property type="protein sequence ID" value="KZM95248"/>
    <property type="gene ID" value="DCAR_018490"/>
</dbReference>
<dbReference type="InterPro" id="IPR053307">
    <property type="entry name" value="Mitochondrial_IM_protease"/>
</dbReference>
<dbReference type="CDD" id="cd06530">
    <property type="entry name" value="S26_SPase_I"/>
    <property type="match status" value="1"/>
</dbReference>
<dbReference type="PANTHER" id="PTHR47040:SF1">
    <property type="entry name" value="MITOCHONDRIAL ATP-INDEPENDENT INNER MEMBRANE PROTEASE SUBUNIT 2"/>
    <property type="match status" value="1"/>
</dbReference>
<dbReference type="OrthoDB" id="308440at2759"/>
<dbReference type="Gene3D" id="2.10.109.10">
    <property type="entry name" value="Umud Fragment, subunit A"/>
    <property type="match status" value="1"/>
</dbReference>
<reference evidence="1" key="1">
    <citation type="journal article" date="2016" name="Nat. Genet.">
        <title>A high-quality carrot genome assembly provides new insights into carotenoid accumulation and asterid genome evolution.</title>
        <authorList>
            <person name="Iorizzo M."/>
            <person name="Ellison S."/>
            <person name="Senalik D."/>
            <person name="Zeng P."/>
            <person name="Satapoomin P."/>
            <person name="Huang J."/>
            <person name="Bowman M."/>
            <person name="Iovene M."/>
            <person name="Sanseverino W."/>
            <person name="Cavagnaro P."/>
            <person name="Yildiz M."/>
            <person name="Macko-Podgorni A."/>
            <person name="Moranska E."/>
            <person name="Grzebelus E."/>
            <person name="Grzebelus D."/>
            <person name="Ashrafi H."/>
            <person name="Zheng Z."/>
            <person name="Cheng S."/>
            <person name="Spooner D."/>
            <person name="Van Deynze A."/>
            <person name="Simon P."/>
        </authorList>
    </citation>
    <scope>NUCLEOTIDE SEQUENCE [LARGE SCALE GENOMIC DNA]</scope>
    <source>
        <tissue evidence="1">Leaf</tissue>
    </source>
</reference>
<dbReference type="OMA" id="RIRYHAT"/>
<dbReference type="InterPro" id="IPR036286">
    <property type="entry name" value="LexA/Signal_pep-like_sf"/>
</dbReference>
<dbReference type="KEGG" id="dcr:108220889"/>
<dbReference type="InterPro" id="IPR019533">
    <property type="entry name" value="Peptidase_S26"/>
</dbReference>
<dbReference type="AlphaFoldDB" id="A0A164Z316"/>
<dbReference type="SUPFAM" id="SSF51306">
    <property type="entry name" value="LexA/Signal peptidase"/>
    <property type="match status" value="1"/>
</dbReference>
<dbReference type="PANTHER" id="PTHR47040">
    <property type="entry name" value="OSJNBA0068L06.9 PROTEIN"/>
    <property type="match status" value="1"/>
</dbReference>
<sequence length="210" mass="24029">MASRMVSRLKWLRYLANRMEYSVALSWKGYNGGHITETEVGDAIWKNFFHGKLTYMHRNNGQEMAPTISEEGGTLLVRKLPISDPTYVFVGDVVVVRDPEKSENRLVRRVAAIEGHEMVSKDEKDEPFVLEEDQCWVLADNDNLKPKEARDSRMFGPVPMTDIVGRVIYSLRTAVDHGPVQNSRFGMRRDSSVLEVELDVNEMAKNQRVD</sequence>
<accession>A0A164Z316</accession>
<protein>
    <recommendedName>
        <fullName evidence="2">Peptidase S26 domain-containing protein</fullName>
    </recommendedName>
</protein>
<evidence type="ECO:0008006" key="2">
    <source>
        <dbReference type="Google" id="ProtNLM"/>
    </source>
</evidence>
<gene>
    <name evidence="1" type="ORF">DCAR_018490</name>
</gene>
<dbReference type="GO" id="GO:0004252">
    <property type="term" value="F:serine-type endopeptidase activity"/>
    <property type="evidence" value="ECO:0007669"/>
    <property type="project" value="InterPro"/>
</dbReference>
<dbReference type="GO" id="GO:0006465">
    <property type="term" value="P:signal peptide processing"/>
    <property type="evidence" value="ECO:0007669"/>
    <property type="project" value="InterPro"/>
</dbReference>
<dbReference type="STRING" id="79200.A0A164Z316"/>